<gene>
    <name evidence="5" type="ORF">ACIO7M_19215</name>
</gene>
<accession>A0ABW8EJ29</accession>
<evidence type="ECO:0000256" key="2">
    <source>
        <dbReference type="ARBA" id="ARBA00023125"/>
    </source>
</evidence>
<dbReference type="SMART" id="SM00342">
    <property type="entry name" value="HTH_ARAC"/>
    <property type="match status" value="1"/>
</dbReference>
<dbReference type="PANTHER" id="PTHR46796">
    <property type="entry name" value="HTH-TYPE TRANSCRIPTIONAL ACTIVATOR RHAS-RELATED"/>
    <property type="match status" value="1"/>
</dbReference>
<comment type="caution">
    <text evidence="5">The sequence shown here is derived from an EMBL/GenBank/DDBJ whole genome shotgun (WGS) entry which is preliminary data.</text>
</comment>
<proteinExistence type="predicted"/>
<dbReference type="InterPro" id="IPR050204">
    <property type="entry name" value="AraC_XylS_family_regulators"/>
</dbReference>
<keyword evidence="3" id="KW-0804">Transcription</keyword>
<dbReference type="Gene3D" id="1.10.10.60">
    <property type="entry name" value="Homeodomain-like"/>
    <property type="match status" value="1"/>
</dbReference>
<feature type="domain" description="HTH araC/xylS-type" evidence="4">
    <location>
        <begin position="215"/>
        <end position="319"/>
    </location>
</feature>
<organism evidence="5 6">
    <name type="scientific">Streptomyces toxytricini</name>
    <name type="common">Actinomyces toxytricini</name>
    <dbReference type="NCBI Taxonomy" id="67369"/>
    <lineage>
        <taxon>Bacteria</taxon>
        <taxon>Bacillati</taxon>
        <taxon>Actinomycetota</taxon>
        <taxon>Actinomycetes</taxon>
        <taxon>Kitasatosporales</taxon>
        <taxon>Streptomycetaceae</taxon>
        <taxon>Streptomyces</taxon>
    </lineage>
</organism>
<dbReference type="InterPro" id="IPR009057">
    <property type="entry name" value="Homeodomain-like_sf"/>
</dbReference>
<protein>
    <submittedName>
        <fullName evidence="5">Helix-turn-helix domain-containing protein</fullName>
    </submittedName>
</protein>
<evidence type="ECO:0000259" key="4">
    <source>
        <dbReference type="PROSITE" id="PS01124"/>
    </source>
</evidence>
<dbReference type="Proteomes" id="UP001617351">
    <property type="component" value="Unassembled WGS sequence"/>
</dbReference>
<reference evidence="5 6" key="1">
    <citation type="submission" date="2024-10" db="EMBL/GenBank/DDBJ databases">
        <title>The Natural Products Discovery Center: Release of the First 8490 Sequenced Strains for Exploring Actinobacteria Biosynthetic Diversity.</title>
        <authorList>
            <person name="Kalkreuter E."/>
            <person name="Kautsar S.A."/>
            <person name="Yang D."/>
            <person name="Bader C.D."/>
            <person name="Teijaro C.N."/>
            <person name="Fluegel L."/>
            <person name="Davis C.M."/>
            <person name="Simpson J.R."/>
            <person name="Lauterbach L."/>
            <person name="Steele A.D."/>
            <person name="Gui C."/>
            <person name="Meng S."/>
            <person name="Li G."/>
            <person name="Viehrig K."/>
            <person name="Ye F."/>
            <person name="Su P."/>
            <person name="Kiefer A.F."/>
            <person name="Nichols A."/>
            <person name="Cepeda A.J."/>
            <person name="Yan W."/>
            <person name="Fan B."/>
            <person name="Jiang Y."/>
            <person name="Adhikari A."/>
            <person name="Zheng C.-J."/>
            <person name="Schuster L."/>
            <person name="Cowan T.M."/>
            <person name="Smanski M.J."/>
            <person name="Chevrette M.G."/>
            <person name="De Carvalho L.P.S."/>
            <person name="Shen B."/>
        </authorList>
    </citation>
    <scope>NUCLEOTIDE SEQUENCE [LARGE SCALE GENOMIC DNA]</scope>
    <source>
        <strain evidence="5 6">NPDC087220</strain>
    </source>
</reference>
<dbReference type="PROSITE" id="PS01124">
    <property type="entry name" value="HTH_ARAC_FAMILY_2"/>
    <property type="match status" value="1"/>
</dbReference>
<dbReference type="EMBL" id="JBIUYY010000008">
    <property type="protein sequence ID" value="MFJ2823223.1"/>
    <property type="molecule type" value="Genomic_DNA"/>
</dbReference>
<evidence type="ECO:0000256" key="3">
    <source>
        <dbReference type="ARBA" id="ARBA00023163"/>
    </source>
</evidence>
<dbReference type="Pfam" id="PF12833">
    <property type="entry name" value="HTH_18"/>
    <property type="match status" value="1"/>
</dbReference>
<keyword evidence="6" id="KW-1185">Reference proteome</keyword>
<sequence length="324" mass="33632">MHSTLFRTTSADETRAYLAEAYGTTVRLGSAARSGSVFRHERRTSGGLCLDEGRLAASVVYEVQPLDHLVVLDVLGGRMRLDCGRSGAYAAGGVLLAAAPGTPLRTTVEHMHARAAVLHPDLLRDVAGLPREAPIPPGLHTGAAPAGTARWRAAVRYAWSLLDDGPTATGPGTPLVRDAAARLLAAVALEAFPGFRTRPDPLAPGAGRVGPAALRRAAEFAHDHADSPIGPSDMAAAAGVPPRVLHAAFADVLGTTPRAHLRRVRLMRAHADLAAAGPSAGVPAVVAAVAARWGWGRPRMFADAYAAVYGAAPGETLRRSRPSG</sequence>
<keyword evidence="1" id="KW-0805">Transcription regulation</keyword>
<evidence type="ECO:0000313" key="5">
    <source>
        <dbReference type="EMBL" id="MFJ2823223.1"/>
    </source>
</evidence>
<dbReference type="InterPro" id="IPR018060">
    <property type="entry name" value="HTH_AraC"/>
</dbReference>
<dbReference type="PANTHER" id="PTHR46796:SF12">
    <property type="entry name" value="HTH-TYPE DNA-BINDING TRANSCRIPTIONAL ACTIVATOR EUTR"/>
    <property type="match status" value="1"/>
</dbReference>
<dbReference type="RefSeq" id="WP_402382479.1">
    <property type="nucleotide sequence ID" value="NZ_JBIUYY010000008.1"/>
</dbReference>
<dbReference type="SUPFAM" id="SSF46689">
    <property type="entry name" value="Homeodomain-like"/>
    <property type="match status" value="1"/>
</dbReference>
<keyword evidence="2" id="KW-0238">DNA-binding</keyword>
<name>A0ABW8EJ29_STRT5</name>
<evidence type="ECO:0000256" key="1">
    <source>
        <dbReference type="ARBA" id="ARBA00023015"/>
    </source>
</evidence>
<evidence type="ECO:0000313" key="6">
    <source>
        <dbReference type="Proteomes" id="UP001617351"/>
    </source>
</evidence>